<dbReference type="PANTHER" id="PTHR46741:SF7">
    <property type="entry name" value="TRANSMEMBRANE PROTEIN"/>
    <property type="match status" value="1"/>
</dbReference>
<comment type="caution">
    <text evidence="1">The sequence shown here is derived from an EMBL/GenBank/DDBJ whole genome shotgun (WGS) entry which is preliminary data.</text>
</comment>
<dbReference type="AlphaFoldDB" id="A0AAP0NHN7"/>
<gene>
    <name evidence="1" type="ORF">L1049_002369</name>
</gene>
<evidence type="ECO:0000313" key="1">
    <source>
        <dbReference type="EMBL" id="KAK9272000.1"/>
    </source>
</evidence>
<proteinExistence type="predicted"/>
<dbReference type="EMBL" id="JBBPBK010000013">
    <property type="protein sequence ID" value="KAK9272000.1"/>
    <property type="molecule type" value="Genomic_DNA"/>
</dbReference>
<sequence>MGLKMTLIIRKIRLFLWMRPMEESSLHIDGDTSMNAYSPSVCGSNSPTQDRVLNDFPSSVCSCTSPARDLDTNEFLPSVFSSNLPVMGRDHHVTDEQDENNPDPFYKKYIERMRWFDILNYDRTCGISAILNKQLGTPSSFESIKPVDFSIPYISWSKMARKRLLRSLESDFEMVYVAQSCLSWEALHHQYRKVEALSCSSSQNGVFYNNVAGEFQKFQVLLERFMEDERCEGKRFWNYVQGRFSLKSLLQIPEVSGFFEEEKDGMKGEAMNVGEVLKAIEKCIRTFWVFVNTDNKKVWWKFRTSLWSYPPVEDPRDLELLADLAKKLQKKELWLKDVQGKKRCWLKKVANQFGESQRKDMLFTMIDMKLVARVLQMPTISSPQLKWCQEKLDNIEFRGGQVTRVCSSGPLFPP</sequence>
<accession>A0AAP0NHN7</accession>
<reference evidence="1 2" key="1">
    <citation type="journal article" date="2024" name="Plant J.">
        <title>Genome sequences and population genomics reveal climatic adaptation and genomic divergence between two closely related sweetgum species.</title>
        <authorList>
            <person name="Xu W.Q."/>
            <person name="Ren C.Q."/>
            <person name="Zhang X.Y."/>
            <person name="Comes H.P."/>
            <person name="Liu X.H."/>
            <person name="Li Y.G."/>
            <person name="Kettle C.J."/>
            <person name="Jalonen R."/>
            <person name="Gaisberger H."/>
            <person name="Ma Y.Z."/>
            <person name="Qiu Y.X."/>
        </authorList>
    </citation>
    <scope>NUCLEOTIDE SEQUENCE [LARGE SCALE GENOMIC DNA]</scope>
    <source>
        <strain evidence="1">Hangzhou</strain>
    </source>
</reference>
<dbReference type="InterPro" id="IPR012870">
    <property type="entry name" value="DUF1666"/>
</dbReference>
<dbReference type="Pfam" id="PF07891">
    <property type="entry name" value="DUF1666"/>
    <property type="match status" value="1"/>
</dbReference>
<dbReference type="Proteomes" id="UP001415857">
    <property type="component" value="Unassembled WGS sequence"/>
</dbReference>
<organism evidence="1 2">
    <name type="scientific">Liquidambar formosana</name>
    <name type="common">Formosan gum</name>
    <dbReference type="NCBI Taxonomy" id="63359"/>
    <lineage>
        <taxon>Eukaryota</taxon>
        <taxon>Viridiplantae</taxon>
        <taxon>Streptophyta</taxon>
        <taxon>Embryophyta</taxon>
        <taxon>Tracheophyta</taxon>
        <taxon>Spermatophyta</taxon>
        <taxon>Magnoliopsida</taxon>
        <taxon>eudicotyledons</taxon>
        <taxon>Gunneridae</taxon>
        <taxon>Pentapetalae</taxon>
        <taxon>Saxifragales</taxon>
        <taxon>Altingiaceae</taxon>
        <taxon>Liquidambar</taxon>
    </lineage>
</organism>
<protein>
    <submittedName>
        <fullName evidence="1">Uncharacterized protein</fullName>
    </submittedName>
</protein>
<name>A0AAP0NHN7_LIQFO</name>
<evidence type="ECO:0000313" key="2">
    <source>
        <dbReference type="Proteomes" id="UP001415857"/>
    </source>
</evidence>
<dbReference type="PANTHER" id="PTHR46741">
    <property type="entry name" value="OS09G0413600 PROTEIN"/>
    <property type="match status" value="1"/>
</dbReference>
<keyword evidence="2" id="KW-1185">Reference proteome</keyword>